<dbReference type="Proteomes" id="UP001374579">
    <property type="component" value="Unassembled WGS sequence"/>
</dbReference>
<dbReference type="InterPro" id="IPR004244">
    <property type="entry name" value="Transposase_22"/>
</dbReference>
<dbReference type="PANTHER" id="PTHR11505">
    <property type="entry name" value="L1 TRANSPOSABLE ELEMENT-RELATED"/>
    <property type="match status" value="1"/>
</dbReference>
<evidence type="ECO:0000256" key="1">
    <source>
        <dbReference type="SAM" id="Coils"/>
    </source>
</evidence>
<accession>A0AAN9BW85</accession>
<comment type="caution">
    <text evidence="2">The sequence shown here is derived from an EMBL/GenBank/DDBJ whole genome shotgun (WGS) entry which is preliminary data.</text>
</comment>
<evidence type="ECO:0000313" key="2">
    <source>
        <dbReference type="EMBL" id="KAK7112596.1"/>
    </source>
</evidence>
<gene>
    <name evidence="2" type="ORF">V1264_012030</name>
</gene>
<proteinExistence type="predicted"/>
<reference evidence="2 3" key="1">
    <citation type="submission" date="2024-02" db="EMBL/GenBank/DDBJ databases">
        <title>Chromosome-scale genome assembly of the rough periwinkle Littorina saxatilis.</title>
        <authorList>
            <person name="De Jode A."/>
            <person name="Faria R."/>
            <person name="Formenti G."/>
            <person name="Sims Y."/>
            <person name="Smith T.P."/>
            <person name="Tracey A."/>
            <person name="Wood J.M.D."/>
            <person name="Zagrodzka Z.B."/>
            <person name="Johannesson K."/>
            <person name="Butlin R.K."/>
            <person name="Leder E.H."/>
        </authorList>
    </citation>
    <scope>NUCLEOTIDE SEQUENCE [LARGE SCALE GENOMIC DNA]</scope>
    <source>
        <strain evidence="2">Snail1</strain>
        <tissue evidence="2">Muscle</tissue>
    </source>
</reference>
<dbReference type="Gene3D" id="3.30.70.1820">
    <property type="entry name" value="L1 transposable element, RRM domain"/>
    <property type="match status" value="1"/>
</dbReference>
<keyword evidence="3" id="KW-1185">Reference proteome</keyword>
<organism evidence="2 3">
    <name type="scientific">Littorina saxatilis</name>
    <dbReference type="NCBI Taxonomy" id="31220"/>
    <lineage>
        <taxon>Eukaryota</taxon>
        <taxon>Metazoa</taxon>
        <taxon>Spiralia</taxon>
        <taxon>Lophotrochozoa</taxon>
        <taxon>Mollusca</taxon>
        <taxon>Gastropoda</taxon>
        <taxon>Caenogastropoda</taxon>
        <taxon>Littorinimorpha</taxon>
        <taxon>Littorinoidea</taxon>
        <taxon>Littorinidae</taxon>
        <taxon>Littorina</taxon>
    </lineage>
</organism>
<protein>
    <submittedName>
        <fullName evidence="2">Uncharacterized protein</fullName>
    </submittedName>
</protein>
<dbReference type="AlphaFoldDB" id="A0AAN9BW85"/>
<sequence>MNNELKSENDVLKTKVERLEAKTDDLECRSKRNNVMFYGLPREENEKWEDCEATVRELIVDKLELARDIQFDRVHRVSAKPDSPVIARCCFYKDKELILKAKRKLKGSNIFIGDDFSQRVGDIRKKLTLHLKAAQKDGKKATMIYDHLVINGKKCVVDKDDRLHERK</sequence>
<keyword evidence="1" id="KW-0175">Coiled coil</keyword>
<evidence type="ECO:0000313" key="3">
    <source>
        <dbReference type="Proteomes" id="UP001374579"/>
    </source>
</evidence>
<dbReference type="EMBL" id="JBAMIC010000002">
    <property type="protein sequence ID" value="KAK7112596.1"/>
    <property type="molecule type" value="Genomic_DNA"/>
</dbReference>
<feature type="coiled-coil region" evidence="1">
    <location>
        <begin position="2"/>
        <end position="29"/>
    </location>
</feature>
<name>A0AAN9BW85_9CAEN</name>